<comment type="caution">
    <text evidence="7">The sequence shown here is derived from an EMBL/GenBank/DDBJ whole genome shotgun (WGS) entry which is preliminary data.</text>
</comment>
<dbReference type="FunFam" id="4.10.1110.10:FF:000003">
    <property type="entry name" value="AN1-type zinc finger protein 2B isoform X1"/>
    <property type="match status" value="1"/>
</dbReference>
<keyword evidence="1" id="KW-0479">Metal-binding</keyword>
<evidence type="ECO:0000256" key="2">
    <source>
        <dbReference type="ARBA" id="ARBA00022737"/>
    </source>
</evidence>
<dbReference type="GO" id="GO:0043161">
    <property type="term" value="P:proteasome-mediated ubiquitin-dependent protein catabolic process"/>
    <property type="evidence" value="ECO:0007669"/>
    <property type="project" value="TreeGrafter"/>
</dbReference>
<feature type="domain" description="AN1-type" evidence="6">
    <location>
        <begin position="4"/>
        <end position="52"/>
    </location>
</feature>
<dbReference type="EMBL" id="BPLQ01011800">
    <property type="protein sequence ID" value="GIY60460.1"/>
    <property type="molecule type" value="Genomic_DNA"/>
</dbReference>
<dbReference type="PROSITE" id="PS51039">
    <property type="entry name" value="ZF_AN1"/>
    <property type="match status" value="2"/>
</dbReference>
<accession>A0AAV4URE7</accession>
<dbReference type="GO" id="GO:0008270">
    <property type="term" value="F:zinc ion binding"/>
    <property type="evidence" value="ECO:0007669"/>
    <property type="project" value="UniProtKB-KW"/>
</dbReference>
<keyword evidence="3 5" id="KW-0863">Zinc-finger</keyword>
<gene>
    <name evidence="7" type="primary">ZFAND2B</name>
    <name evidence="7" type="ORF">CDAR_620811</name>
</gene>
<keyword evidence="8" id="KW-1185">Reference proteome</keyword>
<keyword evidence="2" id="KW-0677">Repeat</keyword>
<dbReference type="SMART" id="SM00154">
    <property type="entry name" value="ZnF_AN1"/>
    <property type="match status" value="2"/>
</dbReference>
<dbReference type="Pfam" id="PF01428">
    <property type="entry name" value="zf-AN1"/>
    <property type="match status" value="2"/>
</dbReference>
<dbReference type="PANTHER" id="PTHR14677">
    <property type="entry name" value="ARSENITE INDUCUBLE RNA ASSOCIATED PROTEIN AIP-1-RELATED"/>
    <property type="match status" value="1"/>
</dbReference>
<sequence length="252" mass="28156">MEFPDLGNHCHEKSCNRLDFLPMRCDACSNLFCSDHLTYNKHSCDKGIQKDVQVPVCPLCNNPVPSKRGEQPDIAVSQHIDRDCQADPAIAKRKIYTNKCGVKGCKQKEVIRITCDICHKDYCLKHRHPTDHKCEEQKPISAAQAAGAAAIARAQNAKKSKFKWFTSTSNSTVETKSASNSLPEVSITSVQGKLSEDEALALALQQSLNETRPLSLQEEEDRRLAQSLANCDQNRLFNSRNQVNRDRNCALS</sequence>
<evidence type="ECO:0000313" key="7">
    <source>
        <dbReference type="EMBL" id="GIY60460.1"/>
    </source>
</evidence>
<keyword evidence="4" id="KW-0862">Zinc</keyword>
<evidence type="ECO:0000256" key="5">
    <source>
        <dbReference type="PROSITE-ProRule" id="PRU00449"/>
    </source>
</evidence>
<name>A0AAV4URE7_9ARAC</name>
<dbReference type="GO" id="GO:0005783">
    <property type="term" value="C:endoplasmic reticulum"/>
    <property type="evidence" value="ECO:0007669"/>
    <property type="project" value="TreeGrafter"/>
</dbReference>
<evidence type="ECO:0000256" key="4">
    <source>
        <dbReference type="ARBA" id="ARBA00022833"/>
    </source>
</evidence>
<dbReference type="InterPro" id="IPR035896">
    <property type="entry name" value="AN1-like_Znf"/>
</dbReference>
<dbReference type="InterPro" id="IPR000058">
    <property type="entry name" value="Znf_AN1"/>
</dbReference>
<proteinExistence type="predicted"/>
<dbReference type="AlphaFoldDB" id="A0AAV4URE7"/>
<protein>
    <submittedName>
        <fullName evidence="7">AN1-type zinc finger protein 2B</fullName>
    </submittedName>
</protein>
<dbReference type="SUPFAM" id="SSF118310">
    <property type="entry name" value="AN1-like Zinc finger"/>
    <property type="match status" value="2"/>
</dbReference>
<dbReference type="FunFam" id="4.10.1110.10:FF:000004">
    <property type="entry name" value="AN1-type zinc finger protein 2B isoform X1"/>
    <property type="match status" value="1"/>
</dbReference>
<evidence type="ECO:0000256" key="3">
    <source>
        <dbReference type="ARBA" id="ARBA00022771"/>
    </source>
</evidence>
<dbReference type="Proteomes" id="UP001054837">
    <property type="component" value="Unassembled WGS sequence"/>
</dbReference>
<reference evidence="7 8" key="1">
    <citation type="submission" date="2021-06" db="EMBL/GenBank/DDBJ databases">
        <title>Caerostris darwini draft genome.</title>
        <authorList>
            <person name="Kono N."/>
            <person name="Arakawa K."/>
        </authorList>
    </citation>
    <scope>NUCLEOTIDE SEQUENCE [LARGE SCALE GENOMIC DNA]</scope>
</reference>
<dbReference type="GO" id="GO:0045047">
    <property type="term" value="P:protein targeting to ER"/>
    <property type="evidence" value="ECO:0007669"/>
    <property type="project" value="TreeGrafter"/>
</dbReference>
<dbReference type="Gene3D" id="4.10.1110.10">
    <property type="entry name" value="AN1-like Zinc finger"/>
    <property type="match status" value="2"/>
</dbReference>
<evidence type="ECO:0000256" key="1">
    <source>
        <dbReference type="ARBA" id="ARBA00022723"/>
    </source>
</evidence>
<evidence type="ECO:0000259" key="6">
    <source>
        <dbReference type="PROSITE" id="PS51039"/>
    </source>
</evidence>
<evidence type="ECO:0000313" key="8">
    <source>
        <dbReference type="Proteomes" id="UP001054837"/>
    </source>
</evidence>
<feature type="domain" description="AN1-type" evidence="6">
    <location>
        <begin position="94"/>
        <end position="142"/>
    </location>
</feature>
<dbReference type="InterPro" id="IPR057357">
    <property type="entry name" value="Znf-C2H2_ZFAND2A/B"/>
</dbReference>
<dbReference type="Pfam" id="PF25403">
    <property type="entry name" value="zf-C2H2_ZFAND2"/>
    <property type="match status" value="1"/>
</dbReference>
<organism evidence="7 8">
    <name type="scientific">Caerostris darwini</name>
    <dbReference type="NCBI Taxonomy" id="1538125"/>
    <lineage>
        <taxon>Eukaryota</taxon>
        <taxon>Metazoa</taxon>
        <taxon>Ecdysozoa</taxon>
        <taxon>Arthropoda</taxon>
        <taxon>Chelicerata</taxon>
        <taxon>Arachnida</taxon>
        <taxon>Araneae</taxon>
        <taxon>Araneomorphae</taxon>
        <taxon>Entelegynae</taxon>
        <taxon>Araneoidea</taxon>
        <taxon>Araneidae</taxon>
        <taxon>Caerostris</taxon>
    </lineage>
</organism>
<dbReference type="PANTHER" id="PTHR14677:SF20">
    <property type="entry name" value="ZINC FINGER AN1-TYPE CONTAINING 2A-RELATED"/>
    <property type="match status" value="1"/>
</dbReference>